<organism evidence="2 3">
    <name type="scientific">Dendrothele bispora (strain CBS 962.96)</name>
    <dbReference type="NCBI Taxonomy" id="1314807"/>
    <lineage>
        <taxon>Eukaryota</taxon>
        <taxon>Fungi</taxon>
        <taxon>Dikarya</taxon>
        <taxon>Basidiomycota</taxon>
        <taxon>Agaricomycotina</taxon>
        <taxon>Agaricomycetes</taxon>
        <taxon>Agaricomycetidae</taxon>
        <taxon>Agaricales</taxon>
        <taxon>Agaricales incertae sedis</taxon>
        <taxon>Dendrothele</taxon>
    </lineage>
</organism>
<feature type="region of interest" description="Disordered" evidence="1">
    <location>
        <begin position="184"/>
        <end position="207"/>
    </location>
</feature>
<reference evidence="2 3" key="1">
    <citation type="journal article" date="2019" name="Nat. Ecol. Evol.">
        <title>Megaphylogeny resolves global patterns of mushroom evolution.</title>
        <authorList>
            <person name="Varga T."/>
            <person name="Krizsan K."/>
            <person name="Foldi C."/>
            <person name="Dima B."/>
            <person name="Sanchez-Garcia M."/>
            <person name="Sanchez-Ramirez S."/>
            <person name="Szollosi G.J."/>
            <person name="Szarkandi J.G."/>
            <person name="Papp V."/>
            <person name="Albert L."/>
            <person name="Andreopoulos W."/>
            <person name="Angelini C."/>
            <person name="Antonin V."/>
            <person name="Barry K.W."/>
            <person name="Bougher N.L."/>
            <person name="Buchanan P."/>
            <person name="Buyck B."/>
            <person name="Bense V."/>
            <person name="Catcheside P."/>
            <person name="Chovatia M."/>
            <person name="Cooper J."/>
            <person name="Damon W."/>
            <person name="Desjardin D."/>
            <person name="Finy P."/>
            <person name="Geml J."/>
            <person name="Haridas S."/>
            <person name="Hughes K."/>
            <person name="Justo A."/>
            <person name="Karasinski D."/>
            <person name="Kautmanova I."/>
            <person name="Kiss B."/>
            <person name="Kocsube S."/>
            <person name="Kotiranta H."/>
            <person name="LaButti K.M."/>
            <person name="Lechner B.E."/>
            <person name="Liimatainen K."/>
            <person name="Lipzen A."/>
            <person name="Lukacs Z."/>
            <person name="Mihaltcheva S."/>
            <person name="Morgado L.N."/>
            <person name="Niskanen T."/>
            <person name="Noordeloos M.E."/>
            <person name="Ohm R.A."/>
            <person name="Ortiz-Santana B."/>
            <person name="Ovrebo C."/>
            <person name="Racz N."/>
            <person name="Riley R."/>
            <person name="Savchenko A."/>
            <person name="Shiryaev A."/>
            <person name="Soop K."/>
            <person name="Spirin V."/>
            <person name="Szebenyi C."/>
            <person name="Tomsovsky M."/>
            <person name="Tulloss R.E."/>
            <person name="Uehling J."/>
            <person name="Grigoriev I.V."/>
            <person name="Vagvolgyi C."/>
            <person name="Papp T."/>
            <person name="Martin F.M."/>
            <person name="Miettinen O."/>
            <person name="Hibbett D.S."/>
            <person name="Nagy L.G."/>
        </authorList>
    </citation>
    <scope>NUCLEOTIDE SEQUENCE [LARGE SCALE GENOMIC DNA]</scope>
    <source>
        <strain evidence="2 3">CBS 962.96</strain>
    </source>
</reference>
<sequence length="463" mass="52117">MTEDGPKKSIGEIIRLKRSKSLDTTSLTGSSNYRVCPLGLLLLPTRCRLSTTTTTNWDVHAFESLRQGLIQGHIFLRTNSLAANYSSHLYKPVLYVPLLQFSYCLDVKVFVVEAPGTSVVTEKNSRIQRVWFESISRRRATLSVSTVALDRKTAKLTDRPDSARSEHLDHPKLLDRRIDPDWLPPPSILTSSPLPLEDPAPSSEQGVEWRRMGHGTDVHENEPLRTANELKFVTTEHNRAKPSGQSVTTPPGLSVPPSMLAPPPLPPEFEEPAPSLERGGEPRRRILNQGSGSKTGEEVGITWGREERTRSVHDSHTQTSWRYDRERRSTTPAVPLSREQSYERNVSRTVNHPVLHHELSPILAMQQPDEPKPDEQRKLNMCTFANQESATSEGLSGVYQHQYLHARVELVQDEDEEQVPYLVPPNTSTHQGRTPRLPACPPERLVANLTPFPPINYASRPLR</sequence>
<dbReference type="EMBL" id="ML179804">
    <property type="protein sequence ID" value="THU81499.1"/>
    <property type="molecule type" value="Genomic_DNA"/>
</dbReference>
<evidence type="ECO:0000313" key="2">
    <source>
        <dbReference type="EMBL" id="THU81499.1"/>
    </source>
</evidence>
<evidence type="ECO:0000256" key="1">
    <source>
        <dbReference type="SAM" id="MobiDB-lite"/>
    </source>
</evidence>
<feature type="region of interest" description="Disordered" evidence="1">
    <location>
        <begin position="236"/>
        <end position="346"/>
    </location>
</feature>
<feature type="compositionally biased region" description="Basic and acidic residues" evidence="1">
    <location>
        <begin position="304"/>
        <end position="329"/>
    </location>
</feature>
<accession>A0A4S8KZG8</accession>
<name>A0A4S8KZG8_DENBC</name>
<dbReference type="Proteomes" id="UP000297245">
    <property type="component" value="Unassembled WGS sequence"/>
</dbReference>
<evidence type="ECO:0000313" key="3">
    <source>
        <dbReference type="Proteomes" id="UP000297245"/>
    </source>
</evidence>
<dbReference type="AlphaFoldDB" id="A0A4S8KZG8"/>
<proteinExistence type="predicted"/>
<keyword evidence="3" id="KW-1185">Reference proteome</keyword>
<gene>
    <name evidence="2" type="ORF">K435DRAFT_809032</name>
</gene>
<protein>
    <submittedName>
        <fullName evidence="2">Uncharacterized protein</fullName>
    </submittedName>
</protein>